<reference evidence="1" key="2">
    <citation type="journal article" date="2015" name="Data Brief">
        <title>Shoot transcriptome of the giant reed, Arundo donax.</title>
        <authorList>
            <person name="Barrero R.A."/>
            <person name="Guerrero F.D."/>
            <person name="Moolhuijzen P."/>
            <person name="Goolsby J.A."/>
            <person name="Tidwell J."/>
            <person name="Bellgard S.E."/>
            <person name="Bellgard M.I."/>
        </authorList>
    </citation>
    <scope>NUCLEOTIDE SEQUENCE</scope>
    <source>
        <tissue evidence="1">Shoot tissue taken approximately 20 cm above the soil surface</tissue>
    </source>
</reference>
<organism evidence="1">
    <name type="scientific">Arundo donax</name>
    <name type="common">Giant reed</name>
    <name type="synonym">Donax arundinaceus</name>
    <dbReference type="NCBI Taxonomy" id="35708"/>
    <lineage>
        <taxon>Eukaryota</taxon>
        <taxon>Viridiplantae</taxon>
        <taxon>Streptophyta</taxon>
        <taxon>Embryophyta</taxon>
        <taxon>Tracheophyta</taxon>
        <taxon>Spermatophyta</taxon>
        <taxon>Magnoliopsida</taxon>
        <taxon>Liliopsida</taxon>
        <taxon>Poales</taxon>
        <taxon>Poaceae</taxon>
        <taxon>PACMAD clade</taxon>
        <taxon>Arundinoideae</taxon>
        <taxon>Arundineae</taxon>
        <taxon>Arundo</taxon>
    </lineage>
</organism>
<reference evidence="1" key="1">
    <citation type="submission" date="2014-09" db="EMBL/GenBank/DDBJ databases">
        <authorList>
            <person name="Magalhaes I.L.F."/>
            <person name="Oliveira U."/>
            <person name="Santos F.R."/>
            <person name="Vidigal T.H.D.A."/>
            <person name="Brescovit A.D."/>
            <person name="Santos A.J."/>
        </authorList>
    </citation>
    <scope>NUCLEOTIDE SEQUENCE</scope>
    <source>
        <tissue evidence="1">Shoot tissue taken approximately 20 cm above the soil surface</tissue>
    </source>
</reference>
<dbReference type="AlphaFoldDB" id="A0A0A9BS82"/>
<evidence type="ECO:0000313" key="1">
    <source>
        <dbReference type="EMBL" id="JAD65043.1"/>
    </source>
</evidence>
<sequence>MVFLSSLFKKTVVLCSFVN</sequence>
<accession>A0A0A9BS82</accession>
<protein>
    <submittedName>
        <fullName evidence="1">Uncharacterized protein</fullName>
    </submittedName>
</protein>
<proteinExistence type="predicted"/>
<name>A0A0A9BS82_ARUDO</name>
<dbReference type="EMBL" id="GBRH01232852">
    <property type="protein sequence ID" value="JAD65043.1"/>
    <property type="molecule type" value="Transcribed_RNA"/>
</dbReference>